<evidence type="ECO:0000313" key="2">
    <source>
        <dbReference type="EMBL" id="VDP57697.1"/>
    </source>
</evidence>
<evidence type="ECO:0000259" key="1">
    <source>
        <dbReference type="Pfam" id="PF07393"/>
    </source>
</evidence>
<gene>
    <name evidence="2" type="ORF">SMTD_LOCUS11297</name>
</gene>
<dbReference type="PANTHER" id="PTHR12100">
    <property type="entry name" value="SEC10"/>
    <property type="match status" value="1"/>
</dbReference>
<name>A0A183PAB1_9TREM</name>
<dbReference type="STRING" id="31246.A0A183PAB1"/>
<dbReference type="Pfam" id="PF07393">
    <property type="entry name" value="Sec10_HB"/>
    <property type="match status" value="2"/>
</dbReference>
<organism evidence="2 3">
    <name type="scientific">Schistosoma mattheei</name>
    <dbReference type="NCBI Taxonomy" id="31246"/>
    <lineage>
        <taxon>Eukaryota</taxon>
        <taxon>Metazoa</taxon>
        <taxon>Spiralia</taxon>
        <taxon>Lophotrochozoa</taxon>
        <taxon>Platyhelminthes</taxon>
        <taxon>Trematoda</taxon>
        <taxon>Digenea</taxon>
        <taxon>Strigeidida</taxon>
        <taxon>Schistosomatoidea</taxon>
        <taxon>Schistosomatidae</taxon>
        <taxon>Schistosoma</taxon>
    </lineage>
</organism>
<dbReference type="GO" id="GO:0000145">
    <property type="term" value="C:exocyst"/>
    <property type="evidence" value="ECO:0007669"/>
    <property type="project" value="TreeGrafter"/>
</dbReference>
<protein>
    <recommendedName>
        <fullName evidence="1">Exocyst complex component Sec10-like alpha-helical bundle domain-containing protein</fullName>
    </recommendedName>
</protein>
<reference evidence="2 3" key="1">
    <citation type="submission" date="2018-11" db="EMBL/GenBank/DDBJ databases">
        <authorList>
            <consortium name="Pathogen Informatics"/>
        </authorList>
    </citation>
    <scope>NUCLEOTIDE SEQUENCE [LARGE SCALE GENOMIC DNA]</scope>
    <source>
        <strain>Denwood</strain>
        <strain evidence="3">Zambia</strain>
    </source>
</reference>
<dbReference type="EMBL" id="UZAL01031333">
    <property type="protein sequence ID" value="VDP57697.1"/>
    <property type="molecule type" value="Genomic_DNA"/>
</dbReference>
<dbReference type="GO" id="GO:0006893">
    <property type="term" value="P:Golgi to plasma membrane transport"/>
    <property type="evidence" value="ECO:0007669"/>
    <property type="project" value="TreeGrafter"/>
</dbReference>
<accession>A0A183PAB1</accession>
<proteinExistence type="predicted"/>
<dbReference type="InterPro" id="IPR048627">
    <property type="entry name" value="Sec10_HB"/>
</dbReference>
<dbReference type="PANTHER" id="PTHR12100:SF0">
    <property type="entry name" value="EXOCYST COMPLEX COMPONENT 5"/>
    <property type="match status" value="1"/>
</dbReference>
<feature type="domain" description="Exocyst complex component Sec10-like alpha-helical bundle" evidence="1">
    <location>
        <begin position="4"/>
        <end position="139"/>
    </location>
</feature>
<dbReference type="Proteomes" id="UP000269396">
    <property type="component" value="Unassembled WGS sequence"/>
</dbReference>
<evidence type="ECO:0000313" key="3">
    <source>
        <dbReference type="Proteomes" id="UP000269396"/>
    </source>
</evidence>
<keyword evidence="3" id="KW-1185">Reference proteome</keyword>
<dbReference type="GO" id="GO:0006887">
    <property type="term" value="P:exocytosis"/>
    <property type="evidence" value="ECO:0007669"/>
    <property type="project" value="TreeGrafter"/>
</dbReference>
<dbReference type="InterPro" id="IPR009976">
    <property type="entry name" value="Sec10-like"/>
</dbReference>
<feature type="domain" description="Exocyst complex component Sec10-like alpha-helical bundle" evidence="1">
    <location>
        <begin position="208"/>
        <end position="265"/>
    </location>
</feature>
<sequence>MKEELNAQAFLTNLYNEYRNVEKLVVELSNELTLITDPMQLSKLFRELFAPYLVDYMKRESDWLTERLTGHLEHYYQSQRHQKRALNVSGLAEFRRDLQAKFHITGGDRSQNDYDVSLLSEEVAVNIIEDIRRAAKRCLLDLRSQNRLVACRLYIIFRDLHNPVNHQKKVKGEMSRFGVYTTGPYGIQSVDFEADRLLNLSSGSTTLTNPSYANEISVKRNELKQDLEGKFCTGLEKCLNLAISRVQYLLSSEQRKTDFRPDINANSGIIAGNPPSLVSFLASSLFTNYSKQYLTKFSAISLSTY</sequence>
<dbReference type="AlphaFoldDB" id="A0A183PAB1"/>